<dbReference type="InterPro" id="IPR016024">
    <property type="entry name" value="ARM-type_fold"/>
</dbReference>
<dbReference type="InterPro" id="IPR011989">
    <property type="entry name" value="ARM-like"/>
</dbReference>
<keyword evidence="2" id="KW-1185">Reference proteome</keyword>
<dbReference type="Proteomes" id="UP000541444">
    <property type="component" value="Unassembled WGS sequence"/>
</dbReference>
<name>A0A7J7MGB1_9MAGN</name>
<sequence>MMMNAWAISAYDGVSVLIEACQSGTPITQMHVAGAIKNVAIVEEIRVALGEEGAVKVLLLLMVSGTSIAQEKLANCPWILASDREDFRVSILELGGCAKSSTITSKTLKQEYTRACFASNICTFSFR</sequence>
<dbReference type="PANTHER" id="PTHR46043:SF2">
    <property type="entry name" value="ARM REPEAT SUPERFAMILY PROTEIN"/>
    <property type="match status" value="1"/>
</dbReference>
<dbReference type="OrthoDB" id="7537227at2759"/>
<evidence type="ECO:0000313" key="1">
    <source>
        <dbReference type="EMBL" id="KAF6153959.1"/>
    </source>
</evidence>
<dbReference type="AlphaFoldDB" id="A0A7J7MGB1"/>
<proteinExistence type="predicted"/>
<accession>A0A7J7MGB1</accession>
<dbReference type="EMBL" id="JACGCM010001549">
    <property type="protein sequence ID" value="KAF6153959.1"/>
    <property type="molecule type" value="Genomic_DNA"/>
</dbReference>
<gene>
    <name evidence="1" type="ORF">GIB67_023736</name>
</gene>
<dbReference type="SUPFAM" id="SSF48371">
    <property type="entry name" value="ARM repeat"/>
    <property type="match status" value="1"/>
</dbReference>
<protein>
    <submittedName>
        <fullName evidence="1">Uncharacterized protein</fullName>
    </submittedName>
</protein>
<comment type="caution">
    <text evidence="1">The sequence shown here is derived from an EMBL/GenBank/DDBJ whole genome shotgun (WGS) entry which is preliminary data.</text>
</comment>
<dbReference type="PANTHER" id="PTHR46043">
    <property type="entry name" value="ARM REPEAT SUPERFAMILY PROTEIN"/>
    <property type="match status" value="1"/>
</dbReference>
<evidence type="ECO:0000313" key="2">
    <source>
        <dbReference type="Proteomes" id="UP000541444"/>
    </source>
</evidence>
<dbReference type="Gene3D" id="1.25.10.10">
    <property type="entry name" value="Leucine-rich Repeat Variant"/>
    <property type="match status" value="1"/>
</dbReference>
<organism evidence="1 2">
    <name type="scientific">Kingdonia uniflora</name>
    <dbReference type="NCBI Taxonomy" id="39325"/>
    <lineage>
        <taxon>Eukaryota</taxon>
        <taxon>Viridiplantae</taxon>
        <taxon>Streptophyta</taxon>
        <taxon>Embryophyta</taxon>
        <taxon>Tracheophyta</taxon>
        <taxon>Spermatophyta</taxon>
        <taxon>Magnoliopsida</taxon>
        <taxon>Ranunculales</taxon>
        <taxon>Circaeasteraceae</taxon>
        <taxon>Kingdonia</taxon>
    </lineage>
</organism>
<reference evidence="1 2" key="1">
    <citation type="journal article" date="2020" name="IScience">
        <title>Genome Sequencing of the Endangered Kingdonia uniflora (Circaeasteraceae, Ranunculales) Reveals Potential Mechanisms of Evolutionary Specialization.</title>
        <authorList>
            <person name="Sun Y."/>
            <person name="Deng T."/>
            <person name="Zhang A."/>
            <person name="Moore M.J."/>
            <person name="Landis J.B."/>
            <person name="Lin N."/>
            <person name="Zhang H."/>
            <person name="Zhang X."/>
            <person name="Huang J."/>
            <person name="Zhang X."/>
            <person name="Sun H."/>
            <person name="Wang H."/>
        </authorList>
    </citation>
    <scope>NUCLEOTIDE SEQUENCE [LARGE SCALE GENOMIC DNA]</scope>
    <source>
        <strain evidence="1">TB1705</strain>
        <tissue evidence="1">Leaf</tissue>
    </source>
</reference>